<organism evidence="8 9">
    <name type="scientific">Candidatus Uhrbacteria bacterium RIFCSPHIGHO2_01_FULL_63_20</name>
    <dbReference type="NCBI Taxonomy" id="1802385"/>
    <lineage>
        <taxon>Bacteria</taxon>
        <taxon>Candidatus Uhriibacteriota</taxon>
    </lineage>
</organism>
<keyword evidence="2 5" id="KW-0545">Nucleotide biosynthesis</keyword>
<feature type="binding site" evidence="5">
    <location>
        <position position="92"/>
    </location>
    <ligand>
        <name>AMP</name>
        <dbReference type="ChEBI" id="CHEBI:456215"/>
    </ligand>
</feature>
<evidence type="ECO:0000256" key="3">
    <source>
        <dbReference type="ARBA" id="ARBA00022741"/>
    </source>
</evidence>
<feature type="binding site" evidence="5">
    <location>
        <position position="191"/>
    </location>
    <ligand>
        <name>ATP</name>
        <dbReference type="ChEBI" id="CHEBI:30616"/>
    </ligand>
</feature>
<evidence type="ECO:0000256" key="1">
    <source>
        <dbReference type="ARBA" id="ARBA00022679"/>
    </source>
</evidence>
<dbReference type="PRINTS" id="PR00094">
    <property type="entry name" value="ADENYLTKNASE"/>
</dbReference>
<dbReference type="PANTHER" id="PTHR23359">
    <property type="entry name" value="NUCLEOTIDE KINASE"/>
    <property type="match status" value="1"/>
</dbReference>
<dbReference type="InterPro" id="IPR006259">
    <property type="entry name" value="Adenyl_kin_sub"/>
</dbReference>
<dbReference type="InterPro" id="IPR033690">
    <property type="entry name" value="Adenylat_kinase_CS"/>
</dbReference>
<proteinExistence type="inferred from homology"/>
<comment type="function">
    <text evidence="5">Catalyzes the reversible transfer of the terminal phosphate group between ATP and AMP. Plays an important role in cellular energy homeostasis and in adenine nucleotide metabolism.</text>
</comment>
<keyword evidence="1 5" id="KW-0808">Transferase</keyword>
<comment type="caution">
    <text evidence="5">Lacks conserved residue(s) required for the propagation of feature annotation.</text>
</comment>
<gene>
    <name evidence="5" type="primary">adk</name>
    <name evidence="8" type="ORF">A2856_03920</name>
</gene>
<comment type="domain">
    <text evidence="5">Consists of three domains, a large central CORE domain and two small peripheral domains, NMPbind and LID, which undergo movements during catalysis. The LID domain closes over the site of phosphoryl transfer upon ATP binding. Assembling and dissambling the active center during each catalytic cycle provides an effective means to prevent ATP hydrolysis.</text>
</comment>
<dbReference type="STRING" id="1802385.A2856_03920"/>
<dbReference type="NCBIfam" id="TIGR01351">
    <property type="entry name" value="adk"/>
    <property type="match status" value="1"/>
</dbReference>
<dbReference type="InterPro" id="IPR000850">
    <property type="entry name" value="Adenylat/UMP-CMP_kin"/>
</dbReference>
<keyword evidence="5 7" id="KW-0067">ATP-binding</keyword>
<keyword evidence="5" id="KW-0963">Cytoplasm</keyword>
<protein>
    <recommendedName>
        <fullName evidence="5 7">Adenylate kinase</fullName>
        <shortName evidence="5">AK</shortName>
        <ecNumber evidence="5 7">2.7.4.3</ecNumber>
    </recommendedName>
    <alternativeName>
        <fullName evidence="5">ATP-AMP transphosphorylase</fullName>
    </alternativeName>
    <alternativeName>
        <fullName evidence="5">ATP:AMP phosphotransferase</fullName>
    </alternativeName>
    <alternativeName>
        <fullName evidence="5">Adenylate monophosphate kinase</fullName>
    </alternativeName>
</protein>
<accession>A0A1F7TMH1</accession>
<dbReference type="GO" id="GO:0044209">
    <property type="term" value="P:AMP salvage"/>
    <property type="evidence" value="ECO:0007669"/>
    <property type="project" value="UniProtKB-UniRule"/>
</dbReference>
<evidence type="ECO:0000313" key="8">
    <source>
        <dbReference type="EMBL" id="OGL67181.1"/>
    </source>
</evidence>
<feature type="region of interest" description="NMP" evidence="5">
    <location>
        <begin position="30"/>
        <end position="59"/>
    </location>
</feature>
<dbReference type="InterPro" id="IPR027417">
    <property type="entry name" value="P-loop_NTPase"/>
</dbReference>
<dbReference type="GO" id="GO:0004017">
    <property type="term" value="F:AMP kinase activity"/>
    <property type="evidence" value="ECO:0007669"/>
    <property type="project" value="UniProtKB-UniRule"/>
</dbReference>
<feature type="binding site" evidence="5">
    <location>
        <position position="36"/>
    </location>
    <ligand>
        <name>AMP</name>
        <dbReference type="ChEBI" id="CHEBI:456215"/>
    </ligand>
</feature>
<comment type="pathway">
    <text evidence="5">Purine metabolism; AMP biosynthesis via salvage pathway; AMP from ADP: step 1/1.</text>
</comment>
<dbReference type="AlphaFoldDB" id="A0A1F7TMH1"/>
<evidence type="ECO:0000256" key="6">
    <source>
        <dbReference type="RuleBase" id="RU003330"/>
    </source>
</evidence>
<feature type="binding site" evidence="5">
    <location>
        <begin position="130"/>
        <end position="131"/>
    </location>
    <ligand>
        <name>ATP</name>
        <dbReference type="ChEBI" id="CHEBI:30616"/>
    </ligand>
</feature>
<reference evidence="8 9" key="1">
    <citation type="journal article" date="2016" name="Nat. Commun.">
        <title>Thousands of microbial genomes shed light on interconnected biogeochemical processes in an aquifer system.</title>
        <authorList>
            <person name="Anantharaman K."/>
            <person name="Brown C.T."/>
            <person name="Hug L.A."/>
            <person name="Sharon I."/>
            <person name="Castelle C.J."/>
            <person name="Probst A.J."/>
            <person name="Thomas B.C."/>
            <person name="Singh A."/>
            <person name="Wilkins M.J."/>
            <person name="Karaoz U."/>
            <person name="Brodie E.L."/>
            <person name="Williams K.H."/>
            <person name="Hubbard S.S."/>
            <person name="Banfield J.F."/>
        </authorList>
    </citation>
    <scope>NUCLEOTIDE SEQUENCE [LARGE SCALE GENOMIC DNA]</scope>
</reference>
<dbReference type="PROSITE" id="PS00113">
    <property type="entry name" value="ADENYLATE_KINASE"/>
    <property type="match status" value="1"/>
</dbReference>
<feature type="binding site" evidence="5">
    <location>
        <position position="163"/>
    </location>
    <ligand>
        <name>AMP</name>
        <dbReference type="ChEBI" id="CHEBI:456215"/>
    </ligand>
</feature>
<feature type="binding site" evidence="5">
    <location>
        <begin position="10"/>
        <end position="15"/>
    </location>
    <ligand>
        <name>ATP</name>
        <dbReference type="ChEBI" id="CHEBI:30616"/>
    </ligand>
</feature>
<comment type="subcellular location">
    <subcellularLocation>
        <location evidence="5 7">Cytoplasm</location>
    </subcellularLocation>
</comment>
<dbReference type="GO" id="GO:0005737">
    <property type="term" value="C:cytoplasm"/>
    <property type="evidence" value="ECO:0007669"/>
    <property type="project" value="UniProtKB-SubCell"/>
</dbReference>
<dbReference type="Proteomes" id="UP000177885">
    <property type="component" value="Unassembled WGS sequence"/>
</dbReference>
<comment type="caution">
    <text evidence="8">The sequence shown here is derived from an EMBL/GenBank/DDBJ whole genome shotgun (WGS) entry which is preliminary data.</text>
</comment>
<sequence length="206" mass="22614">MKILLLGPQGSGKGTQAKILERELRIPAFSMGQLLRDEAASGSELGREIDRIISGGNLVSDKVAAQVLRARLSRPDVANGYILDGYPRSLEQANEFTFDKPTHVMVIEVPKDESMKRLGGRLTCFTCGRVYAMRDGHAAGDACECGGKMEVRTDDTPEAIEKRLKIYDEETEPLIAVYGGQGLVRRIDGVGSVEEIHNRIVKALER</sequence>
<dbReference type="HAMAP" id="MF_00235">
    <property type="entry name" value="Adenylate_kinase_Adk"/>
    <property type="match status" value="1"/>
</dbReference>
<dbReference type="GO" id="GO:0005524">
    <property type="term" value="F:ATP binding"/>
    <property type="evidence" value="ECO:0007669"/>
    <property type="project" value="UniProtKB-UniRule"/>
</dbReference>
<evidence type="ECO:0000256" key="5">
    <source>
        <dbReference type="HAMAP-Rule" id="MF_00235"/>
    </source>
</evidence>
<feature type="binding site" evidence="5">
    <location>
        <position position="152"/>
    </location>
    <ligand>
        <name>AMP</name>
        <dbReference type="ChEBI" id="CHEBI:456215"/>
    </ligand>
</feature>
<dbReference type="Gene3D" id="3.40.50.300">
    <property type="entry name" value="P-loop containing nucleotide triphosphate hydrolases"/>
    <property type="match status" value="1"/>
</dbReference>
<keyword evidence="3 5" id="KW-0547">Nucleotide-binding</keyword>
<comment type="similarity">
    <text evidence="5 6">Belongs to the adenylate kinase family.</text>
</comment>
<name>A0A1F7TMH1_9BACT</name>
<dbReference type="SUPFAM" id="SSF52540">
    <property type="entry name" value="P-loop containing nucleoside triphosphate hydrolases"/>
    <property type="match status" value="1"/>
</dbReference>
<evidence type="ECO:0000313" key="9">
    <source>
        <dbReference type="Proteomes" id="UP000177885"/>
    </source>
</evidence>
<dbReference type="EMBL" id="MGDT01000003">
    <property type="protein sequence ID" value="OGL67181.1"/>
    <property type="molecule type" value="Genomic_DNA"/>
</dbReference>
<evidence type="ECO:0000256" key="4">
    <source>
        <dbReference type="ARBA" id="ARBA00022777"/>
    </source>
</evidence>
<comment type="subunit">
    <text evidence="5 7">Monomer.</text>
</comment>
<evidence type="ECO:0000256" key="7">
    <source>
        <dbReference type="RuleBase" id="RU003331"/>
    </source>
</evidence>
<keyword evidence="4 5" id="KW-0418">Kinase</keyword>
<feature type="binding site" evidence="5">
    <location>
        <position position="121"/>
    </location>
    <ligand>
        <name>ATP</name>
        <dbReference type="ChEBI" id="CHEBI:30616"/>
    </ligand>
</feature>
<dbReference type="EC" id="2.7.4.3" evidence="5 7"/>
<dbReference type="Pfam" id="PF00406">
    <property type="entry name" value="ADK"/>
    <property type="match status" value="1"/>
</dbReference>
<dbReference type="CDD" id="cd01428">
    <property type="entry name" value="ADK"/>
    <property type="match status" value="1"/>
</dbReference>
<comment type="catalytic activity">
    <reaction evidence="5 7">
        <text>AMP + ATP = 2 ADP</text>
        <dbReference type="Rhea" id="RHEA:12973"/>
        <dbReference type="ChEBI" id="CHEBI:30616"/>
        <dbReference type="ChEBI" id="CHEBI:456215"/>
        <dbReference type="ChEBI" id="CHEBI:456216"/>
        <dbReference type="EC" id="2.7.4.3"/>
    </reaction>
</comment>
<evidence type="ECO:0000256" key="2">
    <source>
        <dbReference type="ARBA" id="ARBA00022727"/>
    </source>
</evidence>
<feature type="binding site" evidence="5">
    <location>
        <begin position="57"/>
        <end position="59"/>
    </location>
    <ligand>
        <name>AMP</name>
        <dbReference type="ChEBI" id="CHEBI:456215"/>
    </ligand>
</feature>
<feature type="binding site" evidence="5">
    <location>
        <begin position="85"/>
        <end position="88"/>
    </location>
    <ligand>
        <name>AMP</name>
        <dbReference type="ChEBI" id="CHEBI:456215"/>
    </ligand>
</feature>
<dbReference type="UniPathway" id="UPA00588">
    <property type="reaction ID" value="UER00649"/>
</dbReference>